<reference evidence="2" key="1">
    <citation type="submission" date="2024-03" db="EMBL/GenBank/DDBJ databases">
        <title>WGS assembly of Saponaria officinalis var. Norfolk2.</title>
        <authorList>
            <person name="Jenkins J."/>
            <person name="Shu S."/>
            <person name="Grimwood J."/>
            <person name="Barry K."/>
            <person name="Goodstein D."/>
            <person name="Schmutz J."/>
            <person name="Leebens-Mack J."/>
            <person name="Osbourn A."/>
        </authorList>
    </citation>
    <scope>NUCLEOTIDE SEQUENCE [LARGE SCALE GENOMIC DNA]</scope>
    <source>
        <strain evidence="2">JIC</strain>
    </source>
</reference>
<dbReference type="PROSITE" id="PS50181">
    <property type="entry name" value="FBOX"/>
    <property type="match status" value="1"/>
</dbReference>
<dbReference type="Pfam" id="PF08387">
    <property type="entry name" value="FBD"/>
    <property type="match status" value="1"/>
</dbReference>
<dbReference type="InterPro" id="IPR050232">
    <property type="entry name" value="FBL13/AtMIF1-like"/>
</dbReference>
<gene>
    <name evidence="2" type="ORF">RND81_02G053300</name>
</gene>
<dbReference type="SMART" id="SM00579">
    <property type="entry name" value="FBD"/>
    <property type="match status" value="1"/>
</dbReference>
<dbReference type="InterPro" id="IPR032675">
    <property type="entry name" value="LRR_dom_sf"/>
</dbReference>
<dbReference type="InterPro" id="IPR006566">
    <property type="entry name" value="FBD"/>
</dbReference>
<evidence type="ECO:0000313" key="3">
    <source>
        <dbReference type="Proteomes" id="UP001443914"/>
    </source>
</evidence>
<dbReference type="SUPFAM" id="SSF52047">
    <property type="entry name" value="RNI-like"/>
    <property type="match status" value="1"/>
</dbReference>
<sequence>MNSRLKRCCADRLSGLPDELVCHILSSLPTKDAAVLSLSLRKMRRAFTQMTTLDFDDSPISHCARKHPRLIERFQFFKMFVNSVLLASQSPHLSRFRLKFGGDWRITLLHFNQPSSICGIGCFPDLESTQLNEWIGFPLSRSGVREIDICIHVRKPEKLPSALFACESLHVLKIDTNLDFELVSSMTSFRLPNLRVLELRLILIPEDDFVNRLLSNCPVLEDLCLDCWWKYGNSVTILSPSLKKLAIYLNRRDEFSDFISIDTPNLRYLKYTDLAAVRYSVASMKALVKASLHVWDYLDSYEAGFDSMLCLVKAVSNVKHLSLMCSGVDALNYGELKNHLPVFHNLTSLKLGHSNDYTKWNPLLLELLKCCPLLQTLEFPRGLILNPVPEPSSDECEIEVVESERVFFRTNQGTPCCKSSLKKIFIKNYWGSIRELELVRFLLKIASVLEELLIVCVDTVEKSSLETTLMHLPRASSNCSIIIKVARPRGLYSHQDCLN</sequence>
<name>A0AAW1MQ54_SAPOF</name>
<organism evidence="2 3">
    <name type="scientific">Saponaria officinalis</name>
    <name type="common">Common soapwort</name>
    <name type="synonym">Lychnis saponaria</name>
    <dbReference type="NCBI Taxonomy" id="3572"/>
    <lineage>
        <taxon>Eukaryota</taxon>
        <taxon>Viridiplantae</taxon>
        <taxon>Streptophyta</taxon>
        <taxon>Embryophyta</taxon>
        <taxon>Tracheophyta</taxon>
        <taxon>Spermatophyta</taxon>
        <taxon>Magnoliopsida</taxon>
        <taxon>eudicotyledons</taxon>
        <taxon>Gunneridae</taxon>
        <taxon>Pentapetalae</taxon>
        <taxon>Caryophyllales</taxon>
        <taxon>Caryophyllaceae</taxon>
        <taxon>Caryophylleae</taxon>
        <taxon>Saponaria</taxon>
    </lineage>
</organism>
<evidence type="ECO:0000259" key="1">
    <source>
        <dbReference type="PROSITE" id="PS50181"/>
    </source>
</evidence>
<dbReference type="Gene3D" id="3.80.10.10">
    <property type="entry name" value="Ribonuclease Inhibitor"/>
    <property type="match status" value="1"/>
</dbReference>
<dbReference type="InterPro" id="IPR001810">
    <property type="entry name" value="F-box_dom"/>
</dbReference>
<keyword evidence="3" id="KW-1185">Reference proteome</keyword>
<dbReference type="SUPFAM" id="SSF81383">
    <property type="entry name" value="F-box domain"/>
    <property type="match status" value="1"/>
</dbReference>
<proteinExistence type="predicted"/>
<dbReference type="AlphaFoldDB" id="A0AAW1MQ54"/>
<feature type="domain" description="F-box" evidence="1">
    <location>
        <begin position="10"/>
        <end position="58"/>
    </location>
</feature>
<dbReference type="InterPro" id="IPR036047">
    <property type="entry name" value="F-box-like_dom_sf"/>
</dbReference>
<protein>
    <recommendedName>
        <fullName evidence="1">F-box domain-containing protein</fullName>
    </recommendedName>
</protein>
<dbReference type="Proteomes" id="UP001443914">
    <property type="component" value="Unassembled WGS sequence"/>
</dbReference>
<accession>A0AAW1MQ54</accession>
<comment type="caution">
    <text evidence="2">The sequence shown here is derived from an EMBL/GenBank/DDBJ whole genome shotgun (WGS) entry which is preliminary data.</text>
</comment>
<dbReference type="Pfam" id="PF00646">
    <property type="entry name" value="F-box"/>
    <property type="match status" value="1"/>
</dbReference>
<evidence type="ECO:0000313" key="2">
    <source>
        <dbReference type="EMBL" id="KAK9748380.1"/>
    </source>
</evidence>
<dbReference type="PANTHER" id="PTHR31900">
    <property type="entry name" value="F-BOX/RNI SUPERFAMILY PROTEIN-RELATED"/>
    <property type="match status" value="1"/>
</dbReference>
<dbReference type="PANTHER" id="PTHR31900:SF27">
    <property type="entry name" value="FBD DOMAIN-CONTAINING PROTEIN"/>
    <property type="match status" value="1"/>
</dbReference>
<dbReference type="EMBL" id="JBDFQZ010000002">
    <property type="protein sequence ID" value="KAK9748380.1"/>
    <property type="molecule type" value="Genomic_DNA"/>
</dbReference>
<dbReference type="Pfam" id="PF24758">
    <property type="entry name" value="LRR_At5g56370"/>
    <property type="match status" value="1"/>
</dbReference>
<dbReference type="InterPro" id="IPR055411">
    <property type="entry name" value="LRR_FXL15/At3g58940/PEG3-like"/>
</dbReference>